<dbReference type="EMBL" id="LCYC01000018">
    <property type="protein sequence ID" value="KWV78611.1"/>
    <property type="molecule type" value="Genomic_DNA"/>
</dbReference>
<evidence type="ECO:0000313" key="2">
    <source>
        <dbReference type="Proteomes" id="UP000063434"/>
    </source>
</evidence>
<name>A0A120G202_PSEFL</name>
<dbReference type="PATRIC" id="fig|294.195.peg.1873"/>
<evidence type="ECO:0008006" key="3">
    <source>
        <dbReference type="Google" id="ProtNLM"/>
    </source>
</evidence>
<comment type="caution">
    <text evidence="1">The sequence shown here is derived from an EMBL/GenBank/DDBJ whole genome shotgun (WGS) entry which is preliminary data.</text>
</comment>
<sequence length="98" mass="10893">MKTPYAEYLRQDIRLVILRLLAEMTAYRANSSVLTMALDNYGHTLSRDQVKTELHWLQEQSALTLDDVGPVLVATLTERGQDIAAGRARAPGIKRPGA</sequence>
<evidence type="ECO:0000313" key="1">
    <source>
        <dbReference type="EMBL" id="KWV78611.1"/>
    </source>
</evidence>
<reference evidence="1 2" key="1">
    <citation type="submission" date="2015-05" db="EMBL/GenBank/DDBJ databases">
        <title>A genomic and transcriptomic approach to investigate the blue pigment phenotype in Pseudomonas fluorescens.</title>
        <authorList>
            <person name="Andreani N.A."/>
            <person name="Cardazzo B."/>
        </authorList>
    </citation>
    <scope>NUCLEOTIDE SEQUENCE [LARGE SCALE GENOMIC DNA]</scope>
    <source>
        <strain evidence="1 2">Ps_40</strain>
    </source>
</reference>
<proteinExistence type="predicted"/>
<protein>
    <recommendedName>
        <fullName evidence="3">ArsR family transcriptional regulator</fullName>
    </recommendedName>
</protein>
<organism evidence="1 2">
    <name type="scientific">Pseudomonas fluorescens</name>
    <dbReference type="NCBI Taxonomy" id="294"/>
    <lineage>
        <taxon>Bacteria</taxon>
        <taxon>Pseudomonadati</taxon>
        <taxon>Pseudomonadota</taxon>
        <taxon>Gammaproteobacteria</taxon>
        <taxon>Pseudomonadales</taxon>
        <taxon>Pseudomonadaceae</taxon>
        <taxon>Pseudomonas</taxon>
    </lineage>
</organism>
<accession>A0A120G202</accession>
<gene>
    <name evidence="1" type="ORF">PFL603g_01768</name>
</gene>
<dbReference type="Proteomes" id="UP000063434">
    <property type="component" value="Unassembled WGS sequence"/>
</dbReference>
<dbReference type="RefSeq" id="WP_060765884.1">
    <property type="nucleotide sequence ID" value="NZ_LCYC01000018.1"/>
</dbReference>
<dbReference type="AlphaFoldDB" id="A0A120G202"/>